<keyword evidence="4 6" id="KW-1133">Transmembrane helix</keyword>
<gene>
    <name evidence="7" type="ORF">VPK24_10665</name>
</gene>
<feature type="transmembrane region" description="Helical" evidence="6">
    <location>
        <begin position="218"/>
        <end position="244"/>
    </location>
</feature>
<dbReference type="PANTHER" id="PTHR30028:SF0">
    <property type="entry name" value="PROTEIN ALUMINUM SENSITIVE 3"/>
    <property type="match status" value="1"/>
</dbReference>
<dbReference type="Proteomes" id="UP001604335">
    <property type="component" value="Unassembled WGS sequence"/>
</dbReference>
<comment type="similarity">
    <text evidence="2">Belongs to the UPF0014 family.</text>
</comment>
<keyword evidence="3 6" id="KW-0812">Transmembrane</keyword>
<dbReference type="Pfam" id="PF03649">
    <property type="entry name" value="UPF0014"/>
    <property type="match status" value="1"/>
</dbReference>
<feature type="transmembrane region" description="Helical" evidence="6">
    <location>
        <begin position="59"/>
        <end position="76"/>
    </location>
</feature>
<dbReference type="EMBL" id="JAZAQF010000059">
    <property type="protein sequence ID" value="MFG3818098.1"/>
    <property type="molecule type" value="Genomic_DNA"/>
</dbReference>
<reference evidence="8" key="1">
    <citation type="journal article" date="2024" name="Algal Res.">
        <title>Biochemical, toxicological and genomic investigation of a high-biomass producing Limnothrix strain isolated from Italian shallow drinking water reservoir.</title>
        <authorList>
            <person name="Simonazzi M."/>
            <person name="Shishido T.K."/>
            <person name="Delbaje E."/>
            <person name="Wahlsten M."/>
            <person name="Fewer D.P."/>
            <person name="Sivonen K."/>
            <person name="Pezzolesi L."/>
            <person name="Pistocchi R."/>
        </authorList>
    </citation>
    <scope>NUCLEOTIDE SEQUENCE [LARGE SCALE GENOMIC DNA]</scope>
    <source>
        <strain evidence="8">LRLZ20PSL1</strain>
    </source>
</reference>
<evidence type="ECO:0000313" key="8">
    <source>
        <dbReference type="Proteomes" id="UP001604335"/>
    </source>
</evidence>
<feature type="transmembrane region" description="Helical" evidence="6">
    <location>
        <begin position="34"/>
        <end position="53"/>
    </location>
</feature>
<evidence type="ECO:0000256" key="6">
    <source>
        <dbReference type="SAM" id="Phobius"/>
    </source>
</evidence>
<proteinExistence type="inferred from homology"/>
<evidence type="ECO:0000256" key="2">
    <source>
        <dbReference type="ARBA" id="ARBA00005268"/>
    </source>
</evidence>
<evidence type="ECO:0000313" key="7">
    <source>
        <dbReference type="EMBL" id="MFG3818098.1"/>
    </source>
</evidence>
<feature type="transmembrane region" description="Helical" evidence="6">
    <location>
        <begin position="121"/>
        <end position="141"/>
    </location>
</feature>
<evidence type="ECO:0000256" key="1">
    <source>
        <dbReference type="ARBA" id="ARBA00004141"/>
    </source>
</evidence>
<evidence type="ECO:0000256" key="4">
    <source>
        <dbReference type="ARBA" id="ARBA00022989"/>
    </source>
</evidence>
<dbReference type="InterPro" id="IPR005226">
    <property type="entry name" value="UPF0014_fam"/>
</dbReference>
<accession>A0ABW7CAA6</accession>
<evidence type="ECO:0000256" key="5">
    <source>
        <dbReference type="ARBA" id="ARBA00023136"/>
    </source>
</evidence>
<organism evidence="7 8">
    <name type="scientific">Limnothrix redekei LRLZ20PSL1</name>
    <dbReference type="NCBI Taxonomy" id="3112953"/>
    <lineage>
        <taxon>Bacteria</taxon>
        <taxon>Bacillati</taxon>
        <taxon>Cyanobacteriota</taxon>
        <taxon>Cyanophyceae</taxon>
        <taxon>Pseudanabaenales</taxon>
        <taxon>Pseudanabaenaceae</taxon>
        <taxon>Limnothrix</taxon>
    </lineage>
</organism>
<protein>
    <submittedName>
        <fullName evidence="7">ABC transporter permease</fullName>
    </submittedName>
</protein>
<dbReference type="PANTHER" id="PTHR30028">
    <property type="entry name" value="UPF0014 INNER MEMBRANE PROTEIN YBBM-RELATED"/>
    <property type="match status" value="1"/>
</dbReference>
<keyword evidence="5 6" id="KW-0472">Membrane</keyword>
<name>A0ABW7CAA6_9CYAN</name>
<comment type="caution">
    <text evidence="7">The sequence shown here is derived from an EMBL/GenBank/DDBJ whole genome shotgun (WGS) entry which is preliminary data.</text>
</comment>
<dbReference type="RefSeq" id="WP_393013037.1">
    <property type="nucleotide sequence ID" value="NZ_JAZAQF010000059.1"/>
</dbReference>
<sequence length="252" mass="25807">MEPVDLLWLGGLALGTVGLCASQGLGLTRSWGRAIGRALLQLTAVGSLLALVWAAPSPGSLAIALGGLWGLAVVSAHQQMGQRWPQLLPWLVGGLLGAGLLASLPVVLLVLRPGQWFEPRVWVPVGAVVLGAAANGAAIAGEQAMMAARSHRNDIEQRLSLGATAQQAIAPHRRAALRSALVPTLNGFTSAGLFTLPGLVSGALLAGMDPLMAVSVQLLVMVAAALAVSVGALVVSWGAGRLCFDPIAQRLR</sequence>
<feature type="transmembrane region" description="Helical" evidence="6">
    <location>
        <begin position="88"/>
        <end position="109"/>
    </location>
</feature>
<comment type="subcellular location">
    <subcellularLocation>
        <location evidence="1">Membrane</location>
        <topology evidence="1">Multi-pass membrane protein</topology>
    </subcellularLocation>
</comment>
<evidence type="ECO:0000256" key="3">
    <source>
        <dbReference type="ARBA" id="ARBA00022692"/>
    </source>
</evidence>
<feature type="transmembrane region" description="Helical" evidence="6">
    <location>
        <begin position="180"/>
        <end position="206"/>
    </location>
</feature>
<keyword evidence="8" id="KW-1185">Reference proteome</keyword>
<feature type="transmembrane region" description="Helical" evidence="6">
    <location>
        <begin position="6"/>
        <end position="27"/>
    </location>
</feature>